<gene>
    <name evidence="1" type="ORF">BLA18112_07122</name>
</gene>
<name>A0A6P3AM93_BURL3</name>
<sequence>MRDPVKVLYYPDMIPEDTALKKAVLFFDEIHFMDRPSFTFEGGLGTIGTQSRLRSFEELFRRDGVPLFVHEAPGGPVQGDFLAMVAADVNDLNFLRDFQAGLRSSPTFSQHVVQEGKYPDIDTKELHTAETLRDEFSKVDLSNVLTQFENPMSLLTDKSVRPFGLTKPESTAKTLIFQAAILSTHLNHALTVGANEGFIPFADAAP</sequence>
<proteinExistence type="predicted"/>
<dbReference type="EMBL" id="CABVQI010000034">
    <property type="protein sequence ID" value="VWD45888.1"/>
    <property type="molecule type" value="Genomic_DNA"/>
</dbReference>
<protein>
    <submittedName>
        <fullName evidence="1">Uncharacterized protein</fullName>
    </submittedName>
</protein>
<evidence type="ECO:0000313" key="1">
    <source>
        <dbReference type="EMBL" id="VWD45888.1"/>
    </source>
</evidence>
<dbReference type="AlphaFoldDB" id="A0A6P3AM93"/>
<accession>A0A6P3AM93</accession>
<organism evidence="1 2">
    <name type="scientific">Burkholderia lata (strain ATCC 17760 / DSM 23089 / LMG 22485 / NCIMB 9086 / R18194 / 383)</name>
    <dbReference type="NCBI Taxonomy" id="482957"/>
    <lineage>
        <taxon>Bacteria</taxon>
        <taxon>Pseudomonadati</taxon>
        <taxon>Pseudomonadota</taxon>
        <taxon>Betaproteobacteria</taxon>
        <taxon>Burkholderiales</taxon>
        <taxon>Burkholderiaceae</taxon>
        <taxon>Burkholderia</taxon>
        <taxon>Burkholderia cepacia complex</taxon>
    </lineage>
</organism>
<evidence type="ECO:0000313" key="2">
    <source>
        <dbReference type="Proteomes" id="UP000494274"/>
    </source>
</evidence>
<dbReference type="Proteomes" id="UP000494274">
    <property type="component" value="Unassembled WGS sequence"/>
</dbReference>
<reference evidence="1 2" key="1">
    <citation type="submission" date="2019-09" db="EMBL/GenBank/DDBJ databases">
        <authorList>
            <person name="Depoorter E."/>
        </authorList>
    </citation>
    <scope>NUCLEOTIDE SEQUENCE [LARGE SCALE GENOMIC DNA]</scope>
    <source>
        <strain evidence="1">R-18112</strain>
    </source>
</reference>